<dbReference type="PANTHER" id="PTHR32071">
    <property type="entry name" value="TRANSCRIPTIONAL REGULATORY PROTEIN"/>
    <property type="match status" value="1"/>
</dbReference>
<dbReference type="InterPro" id="IPR036390">
    <property type="entry name" value="WH_DNA-bd_sf"/>
</dbReference>
<dbReference type="AlphaFoldDB" id="A0AAN4RKA9"/>
<sequence>MTNTEKIYDKIRNLYEDGREFTASELSKQIGLSRSMTSNYLNSLVKTKSLNKKNTRPVKFLLAHKKSAFDVVVGAQGSMATLVEQCQASVNYPPNGLPIILRGNSGVGKSMLAKQTYQYAKERNVLSPDAPLVTLNCADYANNPELLSSALFGYVKGAFTGADREKKGLLDSANGGYLFLDEVHNLTQENQEKLFILIDQKRFRRLGDDDNWQKADVRLILATTEDTNRRLLATFRRRIPLEITLPDFMDRPVQERLALITHFFQAEAKKMEKQVFIHQDELEKLLYVDVGGNVGAVQNKVQISCAQAYNQHVNDNFIKIGEAENDDKFIQISSNSSDELIEDGSYKFEKILKENFENKTFQEVCNNILPFLNQLKKGRNREEELFSTGERFIYSRLLANQNKLDRFGKNITQKHLKEIAILFNVGQNSSSLSIQSIDNKEDAKYFNMAQTIINQVHQKIRDSLLLYMITAYLKNELPIKIRKNAIILMHGKQSASSLSSEANNLIGDYVFEAFDMPIQVETKEIVHRVNEYVTNIDTREGLILLVDMGSLEKMYEEIKDNVTGDLLIVNNVSTSLALNIGFALLQNKSMDYFTELDYQQFNVKPQFFEGISQSQNIVISCMSGEGIAQKIKEIFEDTKTKVPIEIIVLDFEELEKIAAKKSYTSFKNTFAIISTSPITIPGVKCINIEDLVNGSYSLDFLETIYSSEQIRKQTNEIIKLFTIEGASLRLKFLNPDMVINEIEQIITSLEQRYQVTFKNFVRVNLFLHLSSMIERLLIGDAVEEMEQSISTELANFIEVTQDIFSSIYKKYNIIIPLKEYDYIYRIIHVQ</sequence>
<dbReference type="InterPro" id="IPR002464">
    <property type="entry name" value="DNA/RNA_helicase_DEAH_CS"/>
</dbReference>
<evidence type="ECO:0000313" key="11">
    <source>
        <dbReference type="Proteomes" id="UP000886597"/>
    </source>
</evidence>
<dbReference type="GO" id="GO:0009401">
    <property type="term" value="P:phosphoenolpyruvate-dependent sugar phosphotransferase system"/>
    <property type="evidence" value="ECO:0007669"/>
    <property type="project" value="InterPro"/>
</dbReference>
<protein>
    <submittedName>
        <fullName evidence="10">Transcriptional regulator</fullName>
    </submittedName>
</protein>
<dbReference type="InterPro" id="IPR003593">
    <property type="entry name" value="AAA+_ATPase"/>
</dbReference>
<dbReference type="SMART" id="SM00382">
    <property type="entry name" value="AAA"/>
    <property type="match status" value="1"/>
</dbReference>
<evidence type="ECO:0000259" key="8">
    <source>
        <dbReference type="PROSITE" id="PS51372"/>
    </source>
</evidence>
<evidence type="ECO:0000256" key="1">
    <source>
        <dbReference type="ARBA" id="ARBA00022679"/>
    </source>
</evidence>
<dbReference type="InterPro" id="IPR002078">
    <property type="entry name" value="Sigma_54_int"/>
</dbReference>
<dbReference type="SUPFAM" id="SSF46785">
    <property type="entry name" value="Winged helix' DNA-binding domain"/>
    <property type="match status" value="1"/>
</dbReference>
<dbReference type="InterPro" id="IPR036662">
    <property type="entry name" value="PTS_EIIA_man-typ_sf"/>
</dbReference>
<dbReference type="PROSITE" id="PS00690">
    <property type="entry name" value="DEAH_ATP_HELICASE"/>
    <property type="match status" value="1"/>
</dbReference>
<keyword evidence="4" id="KW-0067">ATP-binding</keyword>
<dbReference type="GO" id="GO:0016020">
    <property type="term" value="C:membrane"/>
    <property type="evidence" value="ECO:0007669"/>
    <property type="project" value="InterPro"/>
</dbReference>
<organism evidence="10 11">
    <name type="scientific">Tetragenococcus koreensis</name>
    <dbReference type="NCBI Taxonomy" id="290335"/>
    <lineage>
        <taxon>Bacteria</taxon>
        <taxon>Bacillati</taxon>
        <taxon>Bacillota</taxon>
        <taxon>Bacilli</taxon>
        <taxon>Lactobacillales</taxon>
        <taxon>Enterococcaceae</taxon>
        <taxon>Tetragenococcus</taxon>
    </lineage>
</organism>
<evidence type="ECO:0000259" key="7">
    <source>
        <dbReference type="PROSITE" id="PS51096"/>
    </source>
</evidence>
<dbReference type="Gene3D" id="3.40.50.300">
    <property type="entry name" value="P-loop containing nucleotide triphosphate hydrolases"/>
    <property type="match status" value="1"/>
</dbReference>
<dbReference type="GO" id="GO:0005524">
    <property type="term" value="F:ATP binding"/>
    <property type="evidence" value="ECO:0007669"/>
    <property type="project" value="UniProtKB-KW"/>
</dbReference>
<reference evidence="10" key="1">
    <citation type="submission" date="2019-08" db="EMBL/GenBank/DDBJ databases">
        <authorList>
            <person name="Ishikawa M."/>
            <person name="Suzuki T."/>
            <person name="Matsutani M."/>
        </authorList>
    </citation>
    <scope>NUCLEOTIDE SEQUENCE</scope>
    <source>
        <strain evidence="10">7C1</strain>
        <strain evidence="9">8C4</strain>
    </source>
</reference>
<dbReference type="EMBL" id="BKBO01000010">
    <property type="protein sequence ID" value="GEQ49035.1"/>
    <property type="molecule type" value="Genomic_DNA"/>
</dbReference>
<keyword evidence="1" id="KW-0808">Transferase</keyword>
<dbReference type="PANTHER" id="PTHR32071:SF38">
    <property type="entry name" value="PSP OPERON TRANSCRIPTIONAL ACTIVATOR"/>
    <property type="match status" value="1"/>
</dbReference>
<evidence type="ECO:0000256" key="3">
    <source>
        <dbReference type="ARBA" id="ARBA00022801"/>
    </source>
</evidence>
<dbReference type="EMBL" id="BKBQ01000011">
    <property type="protein sequence ID" value="GEQ54113.1"/>
    <property type="molecule type" value="Genomic_DNA"/>
</dbReference>
<evidence type="ECO:0000256" key="2">
    <source>
        <dbReference type="ARBA" id="ARBA00022741"/>
    </source>
</evidence>
<dbReference type="Gene3D" id="3.40.50.510">
    <property type="entry name" value="Phosphotransferase system, mannose-type IIA component"/>
    <property type="match status" value="1"/>
</dbReference>
<evidence type="ECO:0000313" key="10">
    <source>
        <dbReference type="EMBL" id="GEQ54113.1"/>
    </source>
</evidence>
<dbReference type="PROSITE" id="PS51372">
    <property type="entry name" value="PRD_2"/>
    <property type="match status" value="1"/>
</dbReference>
<dbReference type="PROSITE" id="PS50045">
    <property type="entry name" value="SIGMA54_INTERACT_4"/>
    <property type="match status" value="1"/>
</dbReference>
<dbReference type="Pfam" id="PF00158">
    <property type="entry name" value="Sigma54_activat"/>
    <property type="match status" value="1"/>
</dbReference>
<dbReference type="PROSITE" id="PS51096">
    <property type="entry name" value="PTS_EIIA_TYPE_4"/>
    <property type="match status" value="1"/>
</dbReference>
<dbReference type="GO" id="GO:0006355">
    <property type="term" value="P:regulation of DNA-templated transcription"/>
    <property type="evidence" value="ECO:0007669"/>
    <property type="project" value="InterPro"/>
</dbReference>
<evidence type="ECO:0000313" key="12">
    <source>
        <dbReference type="Proteomes" id="UP000886607"/>
    </source>
</evidence>
<dbReference type="Pfam" id="PF00874">
    <property type="entry name" value="PRD"/>
    <property type="match status" value="1"/>
</dbReference>
<dbReference type="Proteomes" id="UP000886607">
    <property type="component" value="Unassembled WGS sequence"/>
</dbReference>
<dbReference type="GO" id="GO:0016740">
    <property type="term" value="F:transferase activity"/>
    <property type="evidence" value="ECO:0007669"/>
    <property type="project" value="UniProtKB-KW"/>
</dbReference>
<dbReference type="GO" id="GO:0016787">
    <property type="term" value="F:hydrolase activity"/>
    <property type="evidence" value="ECO:0007669"/>
    <property type="project" value="UniProtKB-KW"/>
</dbReference>
<proteinExistence type="predicted"/>
<keyword evidence="5" id="KW-0238">DNA-binding</keyword>
<dbReference type="Proteomes" id="UP000886597">
    <property type="component" value="Unassembled WGS sequence"/>
</dbReference>
<accession>A0AAN4RKA9</accession>
<evidence type="ECO:0000259" key="6">
    <source>
        <dbReference type="PROSITE" id="PS50045"/>
    </source>
</evidence>
<dbReference type="SUPFAM" id="SSF53062">
    <property type="entry name" value="PTS system fructose IIA component-like"/>
    <property type="match status" value="1"/>
</dbReference>
<dbReference type="Pfam" id="PF03610">
    <property type="entry name" value="EIIA-man"/>
    <property type="match status" value="1"/>
</dbReference>
<feature type="domain" description="Sigma-54 factor interaction" evidence="6">
    <location>
        <begin position="72"/>
        <end position="306"/>
    </location>
</feature>
<keyword evidence="2" id="KW-0547">Nucleotide-binding</keyword>
<keyword evidence="3" id="KW-0378">Hydrolase</keyword>
<dbReference type="Gene3D" id="1.10.1790.10">
    <property type="entry name" value="PRD domain"/>
    <property type="match status" value="1"/>
</dbReference>
<name>A0AAN4RKA9_9ENTE</name>
<gene>
    <name evidence="9" type="ORF">TK11N_08870</name>
    <name evidence="10" type="ORF">TK2N_09570</name>
</gene>
<evidence type="ECO:0000313" key="9">
    <source>
        <dbReference type="EMBL" id="GEQ49035.1"/>
    </source>
</evidence>
<dbReference type="SUPFAM" id="SSF52540">
    <property type="entry name" value="P-loop containing nucleoside triphosphate hydrolases"/>
    <property type="match status" value="1"/>
</dbReference>
<feature type="domain" description="PTS EIIA type-4" evidence="7">
    <location>
        <begin position="482"/>
        <end position="611"/>
    </location>
</feature>
<keyword evidence="12" id="KW-1185">Reference proteome</keyword>
<dbReference type="GO" id="GO:0003677">
    <property type="term" value="F:DNA binding"/>
    <property type="evidence" value="ECO:0007669"/>
    <property type="project" value="UniProtKB-KW"/>
</dbReference>
<comment type="caution">
    <text evidence="10">The sequence shown here is derived from an EMBL/GenBank/DDBJ whole genome shotgun (WGS) entry which is preliminary data.</text>
</comment>
<feature type="domain" description="PRD" evidence="8">
    <location>
        <begin position="733"/>
        <end position="830"/>
    </location>
</feature>
<dbReference type="InterPro" id="IPR036634">
    <property type="entry name" value="PRD_sf"/>
</dbReference>
<dbReference type="InterPro" id="IPR027417">
    <property type="entry name" value="P-loop_NTPase"/>
</dbReference>
<dbReference type="CDD" id="cd00009">
    <property type="entry name" value="AAA"/>
    <property type="match status" value="1"/>
</dbReference>
<dbReference type="InterPro" id="IPR004701">
    <property type="entry name" value="PTS_EIIA_man-typ"/>
</dbReference>
<evidence type="ECO:0000256" key="4">
    <source>
        <dbReference type="ARBA" id="ARBA00022840"/>
    </source>
</evidence>
<reference evidence="10" key="2">
    <citation type="journal article" date="2020" name="Int. Dairy J.">
        <title>Lactic acid bacterial diversity in Brie cheese focusing on salt concentration and pH of isolation medium and characterisation of halophilic and alkaliphilic lactic acid bacterial isolates.</title>
        <authorList>
            <person name="Unno R."/>
            <person name="Matsutani M."/>
            <person name="Suzuki T."/>
            <person name="Kodama K."/>
            <person name="Matsushita H."/>
            <person name="Yamasato K."/>
            <person name="Koizumi Y."/>
            <person name="Ishikawa M."/>
        </authorList>
    </citation>
    <scope>NUCLEOTIDE SEQUENCE</scope>
    <source>
        <strain evidence="10">7C1</strain>
        <strain evidence="9">8C4</strain>
    </source>
</reference>
<evidence type="ECO:0000256" key="5">
    <source>
        <dbReference type="ARBA" id="ARBA00023125"/>
    </source>
</evidence>
<dbReference type="InterPro" id="IPR011608">
    <property type="entry name" value="PRD"/>
</dbReference>
<dbReference type="SUPFAM" id="SSF63520">
    <property type="entry name" value="PTS-regulatory domain, PRD"/>
    <property type="match status" value="1"/>
</dbReference>
<dbReference type="RefSeq" id="WP_202583730.1">
    <property type="nucleotide sequence ID" value="NZ_BKBO01000010.1"/>
</dbReference>